<evidence type="ECO:0000256" key="5">
    <source>
        <dbReference type="ARBA" id="ARBA00022989"/>
    </source>
</evidence>
<feature type="transmembrane region" description="Helical" evidence="7">
    <location>
        <begin position="144"/>
        <end position="168"/>
    </location>
</feature>
<accession>A0A417YVI5</accession>
<feature type="transmembrane region" description="Helical" evidence="7">
    <location>
        <begin position="174"/>
        <end position="194"/>
    </location>
</feature>
<dbReference type="Proteomes" id="UP000284416">
    <property type="component" value="Unassembled WGS sequence"/>
</dbReference>
<keyword evidence="5 7" id="KW-1133">Transmembrane helix</keyword>
<organism evidence="9 10">
    <name type="scientific">Neobacillus notoginsengisoli</name>
    <dbReference type="NCBI Taxonomy" id="1578198"/>
    <lineage>
        <taxon>Bacteria</taxon>
        <taxon>Bacillati</taxon>
        <taxon>Bacillota</taxon>
        <taxon>Bacilli</taxon>
        <taxon>Bacillales</taxon>
        <taxon>Bacillaceae</taxon>
        <taxon>Neobacillus</taxon>
    </lineage>
</organism>
<feature type="domain" description="Major facilitator superfamily (MFS) profile" evidence="8">
    <location>
        <begin position="1"/>
        <end position="201"/>
    </location>
</feature>
<dbReference type="OrthoDB" id="9775268at2"/>
<dbReference type="InterPro" id="IPR011701">
    <property type="entry name" value="MFS"/>
</dbReference>
<sequence>MNVEMNDHKENWFRNIILFLISQTISLFGSSLVQYAIMWYITLTTESGVMMMLYILCGFIPTFILSPVAGVWADRYNRKILIVLADGLIALATLILAILFLMGYDQIWLLFVMAAIRAFGTGIQTPAVGAILPQIVPKDRLTKVNGIIGSIQAIIMFVSPMVSAALLAMASLKIIFFIDVITAAMAIVTLLAFLKIPSHKKAAEKQTNSYMSDFKQGLRYVNQHGYLKQFFLFFAVFFVLMAPAAFLTPLQVARSFGNDVWRLTAIEIAFSIGMMAGGGIIATWGGFQNKVKTMAFASVIMGICTFALGIVPIFWMYLAFMAVFGITMPIFNTPTTVLLQEKIEEDYLGRVFGVMGMISTSMMPIGMLIFGPIADLIKIEWLLIGTGVFIILLAILLGQNKVLLEAGKPAITEE</sequence>
<dbReference type="GO" id="GO:0005886">
    <property type="term" value="C:plasma membrane"/>
    <property type="evidence" value="ECO:0007669"/>
    <property type="project" value="UniProtKB-SubCell"/>
</dbReference>
<dbReference type="Gene3D" id="1.20.1250.20">
    <property type="entry name" value="MFS general substrate transporter like domains"/>
    <property type="match status" value="1"/>
</dbReference>
<feature type="transmembrane region" description="Helical" evidence="7">
    <location>
        <begin position="230"/>
        <end position="248"/>
    </location>
</feature>
<dbReference type="PROSITE" id="PS50850">
    <property type="entry name" value="MFS"/>
    <property type="match status" value="2"/>
</dbReference>
<gene>
    <name evidence="9" type="ORF">D1B31_06810</name>
</gene>
<keyword evidence="3" id="KW-1003">Cell membrane</keyword>
<evidence type="ECO:0000256" key="6">
    <source>
        <dbReference type="ARBA" id="ARBA00023136"/>
    </source>
</evidence>
<proteinExistence type="predicted"/>
<reference evidence="9 10" key="1">
    <citation type="journal article" date="2017" name="Int. J. Syst. Evol. Microbiol.">
        <title>Bacillus notoginsengisoli sp. nov., a novel bacterium isolated from the rhizosphere of Panax notoginseng.</title>
        <authorList>
            <person name="Zhang M.Y."/>
            <person name="Cheng J."/>
            <person name="Cai Y."/>
            <person name="Zhang T.Y."/>
            <person name="Wu Y.Y."/>
            <person name="Manikprabhu D."/>
            <person name="Li W.J."/>
            <person name="Zhang Y.X."/>
        </authorList>
    </citation>
    <scope>NUCLEOTIDE SEQUENCE [LARGE SCALE GENOMIC DNA]</scope>
    <source>
        <strain evidence="9 10">JCM 30743</strain>
    </source>
</reference>
<evidence type="ECO:0000313" key="10">
    <source>
        <dbReference type="Proteomes" id="UP000284416"/>
    </source>
</evidence>
<feature type="transmembrane region" description="Helical" evidence="7">
    <location>
        <begin position="80"/>
        <end position="101"/>
    </location>
</feature>
<dbReference type="EMBL" id="QWEG01000004">
    <property type="protein sequence ID" value="RHW41433.1"/>
    <property type="molecule type" value="Genomic_DNA"/>
</dbReference>
<evidence type="ECO:0000256" key="7">
    <source>
        <dbReference type="SAM" id="Phobius"/>
    </source>
</evidence>
<name>A0A417YVI5_9BACI</name>
<feature type="transmembrane region" description="Helical" evidence="7">
    <location>
        <begin position="379"/>
        <end position="398"/>
    </location>
</feature>
<comment type="caution">
    <text evidence="9">The sequence shown here is derived from an EMBL/GenBank/DDBJ whole genome shotgun (WGS) entry which is preliminary data.</text>
</comment>
<dbReference type="PANTHER" id="PTHR43266:SF10">
    <property type="entry name" value="BACILYSIN EXPORTER BACE-RELATED"/>
    <property type="match status" value="1"/>
</dbReference>
<dbReference type="GO" id="GO:0022857">
    <property type="term" value="F:transmembrane transporter activity"/>
    <property type="evidence" value="ECO:0007669"/>
    <property type="project" value="InterPro"/>
</dbReference>
<dbReference type="PANTHER" id="PTHR43266">
    <property type="entry name" value="MACROLIDE-EFFLUX PROTEIN"/>
    <property type="match status" value="1"/>
</dbReference>
<keyword evidence="4 7" id="KW-0812">Transmembrane</keyword>
<dbReference type="SUPFAM" id="SSF103473">
    <property type="entry name" value="MFS general substrate transporter"/>
    <property type="match status" value="1"/>
</dbReference>
<evidence type="ECO:0000256" key="1">
    <source>
        <dbReference type="ARBA" id="ARBA00004651"/>
    </source>
</evidence>
<feature type="transmembrane region" description="Helical" evidence="7">
    <location>
        <begin position="321"/>
        <end position="339"/>
    </location>
</feature>
<dbReference type="Pfam" id="PF07690">
    <property type="entry name" value="MFS_1"/>
    <property type="match status" value="1"/>
</dbReference>
<feature type="domain" description="Major facilitator superfamily (MFS) profile" evidence="8">
    <location>
        <begin position="221"/>
        <end position="414"/>
    </location>
</feature>
<evidence type="ECO:0000256" key="2">
    <source>
        <dbReference type="ARBA" id="ARBA00022448"/>
    </source>
</evidence>
<comment type="subcellular location">
    <subcellularLocation>
        <location evidence="1">Cell membrane</location>
        <topology evidence="1">Multi-pass membrane protein</topology>
    </subcellularLocation>
</comment>
<feature type="transmembrane region" description="Helical" evidence="7">
    <location>
        <begin position="294"/>
        <end position="315"/>
    </location>
</feature>
<feature type="transmembrane region" description="Helical" evidence="7">
    <location>
        <begin position="268"/>
        <end position="287"/>
    </location>
</feature>
<evidence type="ECO:0000259" key="8">
    <source>
        <dbReference type="PROSITE" id="PS50850"/>
    </source>
</evidence>
<keyword evidence="2" id="KW-0813">Transport</keyword>
<keyword evidence="6 7" id="KW-0472">Membrane</keyword>
<dbReference type="CDD" id="cd06173">
    <property type="entry name" value="MFS_MefA_like"/>
    <property type="match status" value="1"/>
</dbReference>
<feature type="transmembrane region" description="Helical" evidence="7">
    <location>
        <begin position="351"/>
        <end position="373"/>
    </location>
</feature>
<protein>
    <submittedName>
        <fullName evidence="9">MFS transporter</fullName>
    </submittedName>
</protein>
<dbReference type="AlphaFoldDB" id="A0A417YVI5"/>
<evidence type="ECO:0000256" key="4">
    <source>
        <dbReference type="ARBA" id="ARBA00022692"/>
    </source>
</evidence>
<feature type="transmembrane region" description="Helical" evidence="7">
    <location>
        <begin position="12"/>
        <end position="37"/>
    </location>
</feature>
<feature type="transmembrane region" description="Helical" evidence="7">
    <location>
        <begin position="49"/>
        <end position="73"/>
    </location>
</feature>
<feature type="transmembrane region" description="Helical" evidence="7">
    <location>
        <begin position="107"/>
        <end position="132"/>
    </location>
</feature>
<evidence type="ECO:0000256" key="3">
    <source>
        <dbReference type="ARBA" id="ARBA00022475"/>
    </source>
</evidence>
<dbReference type="InterPro" id="IPR036259">
    <property type="entry name" value="MFS_trans_sf"/>
</dbReference>
<keyword evidence="10" id="KW-1185">Reference proteome</keyword>
<evidence type="ECO:0000313" key="9">
    <source>
        <dbReference type="EMBL" id="RHW41433.1"/>
    </source>
</evidence>
<dbReference type="InterPro" id="IPR020846">
    <property type="entry name" value="MFS_dom"/>
</dbReference>